<dbReference type="Pfam" id="PF07690">
    <property type="entry name" value="MFS_1"/>
    <property type="match status" value="1"/>
</dbReference>
<evidence type="ECO:0000256" key="3">
    <source>
        <dbReference type="ARBA" id="ARBA00022989"/>
    </source>
</evidence>
<feature type="domain" description="Major facilitator superfamily (MFS) profile" evidence="7">
    <location>
        <begin position="53"/>
        <end position="445"/>
    </location>
</feature>
<feature type="transmembrane region" description="Helical" evidence="6">
    <location>
        <begin position="174"/>
        <end position="193"/>
    </location>
</feature>
<feature type="transmembrane region" description="Helical" evidence="6">
    <location>
        <begin position="333"/>
        <end position="350"/>
    </location>
</feature>
<dbReference type="Proteomes" id="UP001408356">
    <property type="component" value="Unassembled WGS sequence"/>
</dbReference>
<dbReference type="InterPro" id="IPR011611">
    <property type="entry name" value="PfkB_dom"/>
</dbReference>
<reference evidence="8 9" key="1">
    <citation type="journal article" date="2024" name="J. Plant Pathol.">
        <title>Sequence and assembly of the genome of Seiridium unicorne, isolate CBS 538.82, causal agent of cypress canker disease.</title>
        <authorList>
            <person name="Scali E."/>
            <person name="Rocca G.D."/>
            <person name="Danti R."/>
            <person name="Garbelotto M."/>
            <person name="Barberini S."/>
            <person name="Baroncelli R."/>
            <person name="Emiliani G."/>
        </authorList>
    </citation>
    <scope>NUCLEOTIDE SEQUENCE [LARGE SCALE GENOMIC DNA]</scope>
    <source>
        <strain evidence="8 9">BM-138-508</strain>
    </source>
</reference>
<keyword evidence="4 6" id="KW-0472">Membrane</keyword>
<comment type="caution">
    <text evidence="8">The sequence shown here is derived from an EMBL/GenBank/DDBJ whole genome shotgun (WGS) entry which is preliminary data.</text>
</comment>
<dbReference type="Gene3D" id="3.40.1190.20">
    <property type="match status" value="1"/>
</dbReference>
<keyword evidence="3 6" id="KW-1133">Transmembrane helix</keyword>
<name>A0ABR2VI07_9PEZI</name>
<evidence type="ECO:0000256" key="5">
    <source>
        <dbReference type="SAM" id="MobiDB-lite"/>
    </source>
</evidence>
<evidence type="ECO:0000259" key="7">
    <source>
        <dbReference type="PROSITE" id="PS50850"/>
    </source>
</evidence>
<feature type="transmembrane region" description="Helical" evidence="6">
    <location>
        <begin position="77"/>
        <end position="102"/>
    </location>
</feature>
<feature type="transmembrane region" description="Helical" evidence="6">
    <location>
        <begin position="356"/>
        <end position="379"/>
    </location>
</feature>
<keyword evidence="9" id="KW-1185">Reference proteome</keyword>
<feature type="transmembrane region" description="Helical" evidence="6">
    <location>
        <begin position="109"/>
        <end position="130"/>
    </location>
</feature>
<feature type="transmembrane region" description="Helical" evidence="6">
    <location>
        <begin position="391"/>
        <end position="414"/>
    </location>
</feature>
<organism evidence="8 9">
    <name type="scientific">Seiridium unicorne</name>
    <dbReference type="NCBI Taxonomy" id="138068"/>
    <lineage>
        <taxon>Eukaryota</taxon>
        <taxon>Fungi</taxon>
        <taxon>Dikarya</taxon>
        <taxon>Ascomycota</taxon>
        <taxon>Pezizomycotina</taxon>
        <taxon>Sordariomycetes</taxon>
        <taxon>Xylariomycetidae</taxon>
        <taxon>Amphisphaeriales</taxon>
        <taxon>Sporocadaceae</taxon>
        <taxon>Seiridium</taxon>
    </lineage>
</organism>
<dbReference type="EMBL" id="JARVKF010000001">
    <property type="protein sequence ID" value="KAK9426544.1"/>
    <property type="molecule type" value="Genomic_DNA"/>
</dbReference>
<feature type="transmembrane region" description="Helical" evidence="6">
    <location>
        <begin position="266"/>
        <end position="284"/>
    </location>
</feature>
<dbReference type="PANTHER" id="PTHR23514:SF16">
    <property type="entry name" value="TRANSPORTER, PUTATIVE (AFU_ORTHOLOGUE AFUA_2G17270)-RELATED"/>
    <property type="match status" value="1"/>
</dbReference>
<sequence length="711" mass="76927">MATTTQTTLAEPQQIPLTKLPLQPDQRDTEASVPPGGAPDDAVEAELDTPFPKLLVAGFSFFCAGVNDGTLGPLIPYMLSAFGIGTGDVAIIYGTTFAGWLFAAVTNPILTAHLTLGQLLGLGAILQLLAQCLRPWSPFPVFCITFFLQALGMAYQDSHSNTFVSGLKNVPHRWLSFIHACYALGTFIGPLAATGIANNTKSQYGAVQGWRMVYFGLVGIGLLNIAGVMLAFKDTFWNKLPGTGPQPGKKNKVALLEMAGLLKLKVVWLLSLFYFFELGGWFTASGWVVEFLTTARGGDLSNMGYVPAGYAGGTFLGRILLAEPTFRFGEQRMLLIYSAICVALQLVFWLQPNIIASATALSLMGFLFGPFFATGMSVASKLFPKNSQSAALGFVFVMAQAGGAIFPSITGVIATSAGVAVLQPIVLALIVVGGICWWMIPKIPNRDDVPHFPEQDSKLRASSLKVRRGGNCPNLLEVLQQLLELRPGHNVTPYLVSVLPSKKCPATATIKDSFGPGSIIDMTRCIYRESHTDPASSYIIRSEATGSRTSVNFNDLREMTLDEFVAAASGLRGETWWHFEGRVPETILKCIKHLRESDPQVKISVEVEKPGREGLKELAAEADVVFYSKSWAQDQGYQRAEECLEAQRDVARKATVGAGDTFIAGMLFALLCHDKDGDVESKVRFAVQLATCKVQKEGFGGVGRDVMKDYA</sequence>
<protein>
    <submittedName>
        <fullName evidence="8">Mfs transporter protein</fullName>
    </submittedName>
</protein>
<dbReference type="InterPro" id="IPR051788">
    <property type="entry name" value="MFS_Transporter"/>
</dbReference>
<dbReference type="PANTHER" id="PTHR23514">
    <property type="entry name" value="BYPASS OF STOP CODON PROTEIN 6"/>
    <property type="match status" value="1"/>
</dbReference>
<evidence type="ECO:0000256" key="1">
    <source>
        <dbReference type="ARBA" id="ARBA00004141"/>
    </source>
</evidence>
<feature type="compositionally biased region" description="Polar residues" evidence="5">
    <location>
        <begin position="1"/>
        <end position="11"/>
    </location>
</feature>
<feature type="transmembrane region" description="Helical" evidence="6">
    <location>
        <begin position="213"/>
        <end position="232"/>
    </location>
</feature>
<dbReference type="Gene3D" id="1.20.1250.20">
    <property type="entry name" value="MFS general substrate transporter like domains"/>
    <property type="match status" value="1"/>
</dbReference>
<dbReference type="Pfam" id="PF00294">
    <property type="entry name" value="PfkB"/>
    <property type="match status" value="1"/>
</dbReference>
<feature type="transmembrane region" description="Helical" evidence="6">
    <location>
        <begin position="136"/>
        <end position="154"/>
    </location>
</feature>
<dbReference type="InterPro" id="IPR011701">
    <property type="entry name" value="MFS"/>
</dbReference>
<evidence type="ECO:0000313" key="8">
    <source>
        <dbReference type="EMBL" id="KAK9426544.1"/>
    </source>
</evidence>
<keyword evidence="2 6" id="KW-0812">Transmembrane</keyword>
<evidence type="ECO:0000256" key="6">
    <source>
        <dbReference type="SAM" id="Phobius"/>
    </source>
</evidence>
<feature type="transmembrane region" description="Helical" evidence="6">
    <location>
        <begin position="420"/>
        <end position="440"/>
    </location>
</feature>
<evidence type="ECO:0000313" key="9">
    <source>
        <dbReference type="Proteomes" id="UP001408356"/>
    </source>
</evidence>
<proteinExistence type="predicted"/>
<dbReference type="SUPFAM" id="SSF53613">
    <property type="entry name" value="Ribokinase-like"/>
    <property type="match status" value="1"/>
</dbReference>
<feature type="transmembrane region" description="Helical" evidence="6">
    <location>
        <begin position="304"/>
        <end position="321"/>
    </location>
</feature>
<dbReference type="InterPro" id="IPR020846">
    <property type="entry name" value="MFS_dom"/>
</dbReference>
<dbReference type="PROSITE" id="PS50850">
    <property type="entry name" value="MFS"/>
    <property type="match status" value="1"/>
</dbReference>
<accession>A0ABR2VI07</accession>
<gene>
    <name evidence="8" type="ORF">SUNI508_00071</name>
</gene>
<feature type="region of interest" description="Disordered" evidence="5">
    <location>
        <begin position="1"/>
        <end position="41"/>
    </location>
</feature>
<dbReference type="InterPro" id="IPR029056">
    <property type="entry name" value="Ribokinase-like"/>
</dbReference>
<dbReference type="InterPro" id="IPR036259">
    <property type="entry name" value="MFS_trans_sf"/>
</dbReference>
<evidence type="ECO:0000256" key="4">
    <source>
        <dbReference type="ARBA" id="ARBA00023136"/>
    </source>
</evidence>
<evidence type="ECO:0000256" key="2">
    <source>
        <dbReference type="ARBA" id="ARBA00022692"/>
    </source>
</evidence>
<comment type="subcellular location">
    <subcellularLocation>
        <location evidence="1">Membrane</location>
        <topology evidence="1">Multi-pass membrane protein</topology>
    </subcellularLocation>
</comment>
<dbReference type="SUPFAM" id="SSF103473">
    <property type="entry name" value="MFS general substrate transporter"/>
    <property type="match status" value="1"/>
</dbReference>